<dbReference type="EMBL" id="CP107006">
    <property type="protein sequence ID" value="UYQ95945.1"/>
    <property type="molecule type" value="Genomic_DNA"/>
</dbReference>
<evidence type="ECO:0000313" key="2">
    <source>
        <dbReference type="EMBL" id="UYQ95945.1"/>
    </source>
</evidence>
<evidence type="ECO:0000256" key="1">
    <source>
        <dbReference type="SAM" id="SignalP"/>
    </source>
</evidence>
<keyword evidence="1" id="KW-0732">Signal</keyword>
<gene>
    <name evidence="2" type="ORF">MKQ68_12625</name>
</gene>
<feature type="signal peptide" evidence="1">
    <location>
        <begin position="1"/>
        <end position="22"/>
    </location>
</feature>
<evidence type="ECO:0000313" key="3">
    <source>
        <dbReference type="Proteomes" id="UP001162741"/>
    </source>
</evidence>
<sequence>MHLYRSLCLLLPLGGLSLCADAQHTTVLKGKVHGRDSKAIYLMLPNQSVRSAKNVEIPIRDGRFEYKMTAGHLQAYELIFKEEADVGTYRSIIFFPDSAVVNFDLYTMEEADNNVVTGGRVNRDYYKMDAFQESVFQRIRDDIFSQEHSLKDQHRFFRLYMTHYSEKP</sequence>
<keyword evidence="3" id="KW-1185">Reference proteome</keyword>
<dbReference type="Proteomes" id="UP001162741">
    <property type="component" value="Chromosome"/>
</dbReference>
<organism evidence="2 3">
    <name type="scientific">Chitinophaga horti</name>
    <dbReference type="NCBI Taxonomy" id="2920382"/>
    <lineage>
        <taxon>Bacteria</taxon>
        <taxon>Pseudomonadati</taxon>
        <taxon>Bacteroidota</taxon>
        <taxon>Chitinophagia</taxon>
        <taxon>Chitinophagales</taxon>
        <taxon>Chitinophagaceae</taxon>
        <taxon>Chitinophaga</taxon>
    </lineage>
</organism>
<dbReference type="RefSeq" id="WP_264283615.1">
    <property type="nucleotide sequence ID" value="NZ_CP107006.1"/>
</dbReference>
<reference evidence="2" key="1">
    <citation type="submission" date="2022-10" db="EMBL/GenBank/DDBJ databases">
        <title>Chitinophaga sp. nov., isolated from soil.</title>
        <authorList>
            <person name="Jeon C.O."/>
        </authorList>
    </citation>
    <scope>NUCLEOTIDE SEQUENCE</scope>
    <source>
        <strain evidence="2">R8</strain>
    </source>
</reference>
<proteinExistence type="predicted"/>
<evidence type="ECO:0008006" key="4">
    <source>
        <dbReference type="Google" id="ProtNLM"/>
    </source>
</evidence>
<protein>
    <recommendedName>
        <fullName evidence="4">DUF4369 domain-containing protein</fullName>
    </recommendedName>
</protein>
<accession>A0ABY6J8C0</accession>
<name>A0ABY6J8C0_9BACT</name>
<feature type="chain" id="PRO_5045386555" description="DUF4369 domain-containing protein" evidence="1">
    <location>
        <begin position="23"/>
        <end position="168"/>
    </location>
</feature>